<dbReference type="Proteomes" id="UP000716906">
    <property type="component" value="Unassembled WGS sequence"/>
</dbReference>
<organism evidence="2 3">
    <name type="scientific">Faecalicatena fissicatena</name>
    <dbReference type="NCBI Taxonomy" id="290055"/>
    <lineage>
        <taxon>Bacteria</taxon>
        <taxon>Bacillati</taxon>
        <taxon>Bacillota</taxon>
        <taxon>Clostridia</taxon>
        <taxon>Lachnospirales</taxon>
        <taxon>Lachnospiraceae</taxon>
        <taxon>Faecalicatena</taxon>
    </lineage>
</organism>
<dbReference type="Pfam" id="PF10066">
    <property type="entry name" value="DUF2304"/>
    <property type="match status" value="1"/>
</dbReference>
<name>A0ABS2E8M4_9FIRM</name>
<gene>
    <name evidence="2" type="ORF">H7U36_07670</name>
</gene>
<dbReference type="InterPro" id="IPR019277">
    <property type="entry name" value="DUF2304"/>
</dbReference>
<feature type="transmembrane region" description="Helical" evidence="1">
    <location>
        <begin position="31"/>
        <end position="50"/>
    </location>
</feature>
<evidence type="ECO:0000313" key="3">
    <source>
        <dbReference type="Proteomes" id="UP000716906"/>
    </source>
</evidence>
<keyword evidence="1" id="KW-0472">Membrane</keyword>
<protein>
    <submittedName>
        <fullName evidence="2">DUF2304 domain-containing protein</fullName>
    </submittedName>
</protein>
<proteinExistence type="predicted"/>
<keyword evidence="3" id="KW-1185">Reference proteome</keyword>
<keyword evidence="1" id="KW-1133">Transmembrane helix</keyword>
<comment type="caution">
    <text evidence="2">The sequence shown here is derived from an EMBL/GenBank/DDBJ whole genome shotgun (WGS) entry which is preliminary data.</text>
</comment>
<feature type="transmembrane region" description="Helical" evidence="1">
    <location>
        <begin position="6"/>
        <end position="24"/>
    </location>
</feature>
<reference evidence="2 3" key="1">
    <citation type="journal article" date="2021" name="Sci. Rep.">
        <title>The distribution of antibiotic resistance genes in chicken gut microbiota commensals.</title>
        <authorList>
            <person name="Juricova H."/>
            <person name="Matiasovicova J."/>
            <person name="Kubasova T."/>
            <person name="Cejkova D."/>
            <person name="Rychlik I."/>
        </authorList>
    </citation>
    <scope>NUCLEOTIDE SEQUENCE [LARGE SCALE GENOMIC DNA]</scope>
    <source>
        <strain evidence="2 3">An773</strain>
    </source>
</reference>
<keyword evidence="1" id="KW-0812">Transmembrane</keyword>
<sequence length="114" mass="12905">MNIRLQIIIAVIILVALGFIINMIRKKSLELRYALAWLIVGVGVLILDIFPELMTKLAAMLGIYSPVNMLFFLGFCFALVIIFILTVAVSRMSIRIKNLTQELALHERENKADD</sequence>
<dbReference type="EMBL" id="JACLYY010000006">
    <property type="protein sequence ID" value="MBM6737980.1"/>
    <property type="molecule type" value="Genomic_DNA"/>
</dbReference>
<evidence type="ECO:0000313" key="2">
    <source>
        <dbReference type="EMBL" id="MBM6737980.1"/>
    </source>
</evidence>
<feature type="transmembrane region" description="Helical" evidence="1">
    <location>
        <begin position="70"/>
        <end position="89"/>
    </location>
</feature>
<accession>A0ABS2E8M4</accession>
<dbReference type="RefSeq" id="WP_205155964.1">
    <property type="nucleotide sequence ID" value="NZ_JACLYY010000006.1"/>
</dbReference>
<evidence type="ECO:0000256" key="1">
    <source>
        <dbReference type="SAM" id="Phobius"/>
    </source>
</evidence>